<evidence type="ECO:0000256" key="1">
    <source>
        <dbReference type="SAM" id="SignalP"/>
    </source>
</evidence>
<gene>
    <name evidence="2" type="ORF">BFW38_10950</name>
</gene>
<sequence>MKRLISACFIAATAFPIMAADTLTLQAGTQLKATVIGNQHLNEGDVSPFVQLHVDPSQIGHNTENCIVSSELSLKQGTLALTAQRLWCLQPDGHFYRGALAATAVKGLTETCQQKHDDQCTQAQLDDQHDLTLKLTETAEIPLVINSSEQVNKMRLEQAPSTPPAE</sequence>
<keyword evidence="1" id="KW-0732">Signal</keyword>
<keyword evidence="3" id="KW-1185">Reference proteome</keyword>
<dbReference type="RefSeq" id="WP_068998680.1">
    <property type="nucleotide sequence ID" value="NZ_MDTQ01000001.1"/>
</dbReference>
<evidence type="ECO:0000313" key="3">
    <source>
        <dbReference type="Proteomes" id="UP000094291"/>
    </source>
</evidence>
<reference evidence="2 3" key="1">
    <citation type="submission" date="2016-08" db="EMBL/GenBank/DDBJ databases">
        <authorList>
            <person name="Seilhamer J.J."/>
        </authorList>
    </citation>
    <scope>NUCLEOTIDE SEQUENCE [LARGE SCALE GENOMIC DNA]</scope>
    <source>
        <strain evidence="2 3">PH27A</strain>
    </source>
</reference>
<dbReference type="OrthoDB" id="6118120at2"/>
<evidence type="ECO:0008006" key="4">
    <source>
        <dbReference type="Google" id="ProtNLM"/>
    </source>
</evidence>
<feature type="signal peptide" evidence="1">
    <location>
        <begin position="1"/>
        <end position="19"/>
    </location>
</feature>
<dbReference type="AlphaFoldDB" id="A0A1E2VAD4"/>
<accession>A0A1E2VAD4</accession>
<dbReference type="Proteomes" id="UP000094291">
    <property type="component" value="Unassembled WGS sequence"/>
</dbReference>
<comment type="caution">
    <text evidence="2">The sequence shown here is derived from an EMBL/GenBank/DDBJ whole genome shotgun (WGS) entry which is preliminary data.</text>
</comment>
<protein>
    <recommendedName>
        <fullName evidence="4">DUF5666 domain-containing protein</fullName>
    </recommendedName>
</protein>
<feature type="chain" id="PRO_5009119675" description="DUF5666 domain-containing protein" evidence="1">
    <location>
        <begin position="20"/>
        <end position="166"/>
    </location>
</feature>
<evidence type="ECO:0000313" key="2">
    <source>
        <dbReference type="EMBL" id="ODC03978.1"/>
    </source>
</evidence>
<dbReference type="EMBL" id="MDTQ01000001">
    <property type="protein sequence ID" value="ODC03978.1"/>
    <property type="molecule type" value="Genomic_DNA"/>
</dbReference>
<organism evidence="2 3">
    <name type="scientific">Terasakiispira papahanaumokuakeensis</name>
    <dbReference type="NCBI Taxonomy" id="197479"/>
    <lineage>
        <taxon>Bacteria</taxon>
        <taxon>Pseudomonadati</taxon>
        <taxon>Pseudomonadota</taxon>
        <taxon>Gammaproteobacteria</taxon>
        <taxon>Oceanospirillales</taxon>
        <taxon>Terasakiispira</taxon>
    </lineage>
</organism>
<proteinExistence type="predicted"/>
<name>A0A1E2VAD4_9GAMM</name>